<dbReference type="AlphaFoldDB" id="A0AAU9L909"/>
<evidence type="ECO:0000313" key="1">
    <source>
        <dbReference type="EMBL" id="CAH0477598.1"/>
    </source>
</evidence>
<accession>A0AAU9L909</accession>
<evidence type="ECO:0000313" key="2">
    <source>
        <dbReference type="Proteomes" id="UP001160483"/>
    </source>
</evidence>
<gene>
    <name evidence="1" type="ORF">PBS003_LOCUS4340</name>
</gene>
<organism evidence="1 2">
    <name type="scientific">Peronospora belbahrii</name>
    <dbReference type="NCBI Taxonomy" id="622444"/>
    <lineage>
        <taxon>Eukaryota</taxon>
        <taxon>Sar</taxon>
        <taxon>Stramenopiles</taxon>
        <taxon>Oomycota</taxon>
        <taxon>Peronosporomycetes</taxon>
        <taxon>Peronosporales</taxon>
        <taxon>Peronosporaceae</taxon>
        <taxon>Peronospora</taxon>
    </lineage>
</organism>
<protein>
    <submittedName>
        <fullName evidence="1">Uncharacterized protein</fullName>
    </submittedName>
</protein>
<comment type="caution">
    <text evidence="1">The sequence shown here is derived from an EMBL/GenBank/DDBJ whole genome shotgun (WGS) entry which is preliminary data.</text>
</comment>
<name>A0AAU9L909_9STRA</name>
<dbReference type="Proteomes" id="UP001160483">
    <property type="component" value="Unassembled WGS sequence"/>
</dbReference>
<dbReference type="EMBL" id="CAKKTJ010000180">
    <property type="protein sequence ID" value="CAH0477598.1"/>
    <property type="molecule type" value="Genomic_DNA"/>
</dbReference>
<reference evidence="1" key="1">
    <citation type="submission" date="2021-11" db="EMBL/GenBank/DDBJ databases">
        <authorList>
            <person name="Islam A."/>
            <person name="Islam S."/>
            <person name="Flora M.S."/>
            <person name="Rahman M."/>
            <person name="Ziaur R.M."/>
            <person name="Epstein J.H."/>
            <person name="Hassan M."/>
            <person name="Klassen M."/>
            <person name="Woodard K."/>
            <person name="Webb A."/>
            <person name="Webby R.J."/>
            <person name="El Zowalaty M.E."/>
        </authorList>
    </citation>
    <scope>NUCLEOTIDE SEQUENCE</scope>
    <source>
        <strain evidence="1">Pbs3</strain>
    </source>
</reference>
<sequence>MLIFALAERWSARQFLYHQWIAADAVNDVQLTTALQELRKFNARRNFGLRPRSITDSNDETLEETLSAPAAVNVSDIPPAPSAS</sequence>
<proteinExistence type="predicted"/>